<organism evidence="6">
    <name type="scientific">uncultured Gemmatimonadota bacterium</name>
    <dbReference type="NCBI Taxonomy" id="203437"/>
    <lineage>
        <taxon>Bacteria</taxon>
        <taxon>Pseudomonadati</taxon>
        <taxon>Gemmatimonadota</taxon>
        <taxon>environmental samples</taxon>
    </lineage>
</organism>
<dbReference type="Gene3D" id="3.40.640.10">
    <property type="entry name" value="Type I PLP-dependent aspartate aminotransferase-like (Major domain)"/>
    <property type="match status" value="1"/>
</dbReference>
<dbReference type="GO" id="GO:0019346">
    <property type="term" value="P:transsulfuration"/>
    <property type="evidence" value="ECO:0007669"/>
    <property type="project" value="InterPro"/>
</dbReference>
<dbReference type="EMBL" id="CADCTW010000200">
    <property type="protein sequence ID" value="CAA9360036.1"/>
    <property type="molecule type" value="Genomic_DNA"/>
</dbReference>
<dbReference type="InterPro" id="IPR054542">
    <property type="entry name" value="Cys_met_metab_PP"/>
</dbReference>
<dbReference type="InterPro" id="IPR015424">
    <property type="entry name" value="PyrdxlP-dep_Trfase"/>
</dbReference>
<evidence type="ECO:0000256" key="5">
    <source>
        <dbReference type="RuleBase" id="RU362118"/>
    </source>
</evidence>
<evidence type="ECO:0000256" key="4">
    <source>
        <dbReference type="PIRSR" id="PIRSR001434-2"/>
    </source>
</evidence>
<dbReference type="GO" id="GO:0003962">
    <property type="term" value="F:cystathionine gamma-synthase activity"/>
    <property type="evidence" value="ECO:0007669"/>
    <property type="project" value="TreeGrafter"/>
</dbReference>
<dbReference type="Gene3D" id="3.90.1150.10">
    <property type="entry name" value="Aspartate Aminotransferase, domain 1"/>
    <property type="match status" value="1"/>
</dbReference>
<dbReference type="InterPro" id="IPR015422">
    <property type="entry name" value="PyrdxlP-dep_Trfase_small"/>
</dbReference>
<dbReference type="PIRSF" id="PIRSF001434">
    <property type="entry name" value="CGS"/>
    <property type="match status" value="1"/>
</dbReference>
<dbReference type="AlphaFoldDB" id="A0A6J4MNI6"/>
<reference evidence="6" key="1">
    <citation type="submission" date="2020-02" db="EMBL/GenBank/DDBJ databases">
        <authorList>
            <person name="Meier V. D."/>
        </authorList>
    </citation>
    <scope>NUCLEOTIDE SEQUENCE</scope>
    <source>
        <strain evidence="6">AVDCRST_MAG68</strain>
    </source>
</reference>
<name>A0A6J4MNI6_9BACT</name>
<dbReference type="CDD" id="cd00614">
    <property type="entry name" value="CGS_like"/>
    <property type="match status" value="1"/>
</dbReference>
<dbReference type="Pfam" id="PF01053">
    <property type="entry name" value="Cys_Met_Meta_PP"/>
    <property type="match status" value="1"/>
</dbReference>
<comment type="cofactor">
    <cofactor evidence="1 5">
        <name>pyridoxal 5'-phosphate</name>
        <dbReference type="ChEBI" id="CHEBI:597326"/>
    </cofactor>
</comment>
<evidence type="ECO:0000256" key="1">
    <source>
        <dbReference type="ARBA" id="ARBA00001933"/>
    </source>
</evidence>
<dbReference type="PANTHER" id="PTHR11808">
    <property type="entry name" value="TRANS-SULFURATION ENZYME FAMILY MEMBER"/>
    <property type="match status" value="1"/>
</dbReference>
<dbReference type="InterPro" id="IPR000277">
    <property type="entry name" value="Cys/Met-Metab_PyrdxlP-dep_enz"/>
</dbReference>
<evidence type="ECO:0000256" key="3">
    <source>
        <dbReference type="ARBA" id="ARBA00022898"/>
    </source>
</evidence>
<dbReference type="SUPFAM" id="SSF53383">
    <property type="entry name" value="PLP-dependent transferases"/>
    <property type="match status" value="1"/>
</dbReference>
<dbReference type="GO" id="GO:0005737">
    <property type="term" value="C:cytoplasm"/>
    <property type="evidence" value="ECO:0007669"/>
    <property type="project" value="TreeGrafter"/>
</dbReference>
<dbReference type="InterPro" id="IPR015421">
    <property type="entry name" value="PyrdxlP-dep_Trfase_major"/>
</dbReference>
<gene>
    <name evidence="6" type="ORF">AVDCRST_MAG68-4353</name>
</gene>
<comment type="similarity">
    <text evidence="2 5">Belongs to the trans-sulfuration enzymes family.</text>
</comment>
<keyword evidence="3 4" id="KW-0663">Pyridoxal phosphate</keyword>
<dbReference type="NCBIfam" id="NF005871">
    <property type="entry name" value="PRK07811.1"/>
    <property type="match status" value="1"/>
</dbReference>
<dbReference type="GO" id="GO:0030170">
    <property type="term" value="F:pyridoxal phosphate binding"/>
    <property type="evidence" value="ECO:0007669"/>
    <property type="project" value="InterPro"/>
</dbReference>
<proteinExistence type="inferred from homology"/>
<dbReference type="GO" id="GO:0004123">
    <property type="term" value="F:cystathionine gamma-lyase activity"/>
    <property type="evidence" value="ECO:0007669"/>
    <property type="project" value="TreeGrafter"/>
</dbReference>
<evidence type="ECO:0000313" key="6">
    <source>
        <dbReference type="EMBL" id="CAA9360036.1"/>
    </source>
</evidence>
<dbReference type="GO" id="GO:0019343">
    <property type="term" value="P:cysteine biosynthetic process via cystathionine"/>
    <property type="evidence" value="ECO:0007669"/>
    <property type="project" value="TreeGrafter"/>
</dbReference>
<protein>
    <submittedName>
        <fullName evidence="6">Cystathionine gamma-lyase</fullName>
        <ecNumber evidence="6">4.4.1.1</ecNumber>
    </submittedName>
</protein>
<dbReference type="FunFam" id="3.90.1150.10:FF:000008">
    <property type="entry name" value="Cystathionine gamma-synthase"/>
    <property type="match status" value="1"/>
</dbReference>
<feature type="modified residue" description="N6-(pyridoxal phosphate)lysine" evidence="4">
    <location>
        <position position="234"/>
    </location>
</feature>
<dbReference type="PANTHER" id="PTHR11808:SF15">
    <property type="entry name" value="CYSTATHIONINE GAMMA-LYASE"/>
    <property type="match status" value="1"/>
</dbReference>
<dbReference type="PROSITE" id="PS00868">
    <property type="entry name" value="CYS_MET_METAB_PP"/>
    <property type="match status" value="1"/>
</dbReference>
<accession>A0A6J4MNI6</accession>
<dbReference type="EC" id="4.4.1.1" evidence="6"/>
<sequence>MFMKRRPALHAGAGERIFRHPHPSPQRSMRHDDSAEAAAHRFGTLAVHAGQAPEPTTGAIMTPVFQTSTYVQPELGRHTGYEYARTQNPTREALERNVAALEGGAHGIAFASGLAATDTLAKLCSAGDHVVCGEGVYGGTYRLFSKVYARLGIEFSFVDSGSLDEIRAAMRPNTRMVHVETPTNPMMRITDIAGTAEIARAGGALLSVDNTFASPYNQTPLALGADVVLHSTTKYINGHSDMVGGMLVTSDDELHERIRFLQNAAGGVPGPWDSWLALRGTKTLHLRMQAHNANGQRVAEYLEGHAKVVKAFYPGLPTHPQHELARSQMRGFTGMISVELGTLERARAFVNNVRIFALAESLGGVESLIGHPALMTHASVPSERRVAMGLSDALVRLSCGVEDVEDLIADLDQALAKA</sequence>
<keyword evidence="6" id="KW-0456">Lyase</keyword>
<dbReference type="FunFam" id="3.40.640.10:FF:000009">
    <property type="entry name" value="Cystathionine gamma-synthase homolog"/>
    <property type="match status" value="1"/>
</dbReference>
<evidence type="ECO:0000256" key="2">
    <source>
        <dbReference type="ARBA" id="ARBA00009077"/>
    </source>
</evidence>